<dbReference type="FunFam" id="3.40.50.300:FF:000019">
    <property type="entry name" value="Translation initiation factor IF-2"/>
    <property type="match status" value="1"/>
</dbReference>
<dbReference type="InterPro" id="IPR053905">
    <property type="entry name" value="EF-G-like_DII"/>
</dbReference>
<gene>
    <name evidence="9" type="primary">infB</name>
    <name evidence="14" type="ORF">BST85_09890</name>
</gene>
<dbReference type="InterPro" id="IPR027417">
    <property type="entry name" value="P-loop_NTPase"/>
</dbReference>
<dbReference type="InterPro" id="IPR005225">
    <property type="entry name" value="Small_GTP-bd"/>
</dbReference>
<evidence type="ECO:0000256" key="12">
    <source>
        <dbReference type="SAM" id="MobiDB-lite"/>
    </source>
</evidence>
<feature type="binding site" evidence="9">
    <location>
        <begin position="404"/>
        <end position="411"/>
    </location>
    <ligand>
        <name>GTP</name>
        <dbReference type="ChEBI" id="CHEBI:37565"/>
    </ligand>
</feature>
<feature type="compositionally biased region" description="Basic and acidic residues" evidence="12">
    <location>
        <begin position="294"/>
        <end position="303"/>
    </location>
</feature>
<dbReference type="Proteomes" id="UP000239800">
    <property type="component" value="Unassembled WGS sequence"/>
</dbReference>
<dbReference type="Pfam" id="PF04760">
    <property type="entry name" value="IF2_N"/>
    <property type="match status" value="1"/>
</dbReference>
<evidence type="ECO:0000259" key="13">
    <source>
        <dbReference type="PROSITE" id="PS51722"/>
    </source>
</evidence>
<feature type="binding site" evidence="9">
    <location>
        <begin position="505"/>
        <end position="508"/>
    </location>
    <ligand>
        <name>GTP</name>
        <dbReference type="ChEBI" id="CHEBI:37565"/>
    </ligand>
</feature>
<keyword evidence="4 9" id="KW-0963">Cytoplasm</keyword>
<dbReference type="CDD" id="cd03702">
    <property type="entry name" value="IF2_mtIF2_II"/>
    <property type="match status" value="1"/>
</dbReference>
<evidence type="ECO:0000256" key="11">
    <source>
        <dbReference type="RuleBase" id="RU000645"/>
    </source>
</evidence>
<dbReference type="NCBIfam" id="TIGR00231">
    <property type="entry name" value="small_GTP"/>
    <property type="match status" value="1"/>
</dbReference>
<evidence type="ECO:0000256" key="5">
    <source>
        <dbReference type="ARBA" id="ARBA00022540"/>
    </source>
</evidence>
<organism evidence="14 15">
    <name type="scientific">Aureitalea marina</name>
    <dbReference type="NCBI Taxonomy" id="930804"/>
    <lineage>
        <taxon>Bacteria</taxon>
        <taxon>Pseudomonadati</taxon>
        <taxon>Bacteroidota</taxon>
        <taxon>Flavobacteriia</taxon>
        <taxon>Flavobacteriales</taxon>
        <taxon>Flavobacteriaceae</taxon>
        <taxon>Aureitalea</taxon>
    </lineage>
</organism>
<dbReference type="InterPro" id="IPR000178">
    <property type="entry name" value="TF_IF2_bacterial-like"/>
</dbReference>
<dbReference type="Pfam" id="PF22042">
    <property type="entry name" value="EF-G_D2"/>
    <property type="match status" value="1"/>
</dbReference>
<protein>
    <recommendedName>
        <fullName evidence="3 9">Translation initiation factor IF-2</fullName>
    </recommendedName>
</protein>
<reference evidence="14 15" key="1">
    <citation type="submission" date="2016-11" db="EMBL/GenBank/DDBJ databases">
        <title>Trade-off between light-utilization and light-protection in marine flavobacteria.</title>
        <authorList>
            <person name="Kumagai Y."/>
        </authorList>
    </citation>
    <scope>NUCLEOTIDE SEQUENCE [LARGE SCALE GENOMIC DNA]</scope>
    <source>
        <strain evidence="14 15">NBRC 107741</strain>
    </source>
</reference>
<dbReference type="InterPro" id="IPR015760">
    <property type="entry name" value="TIF_IF2"/>
</dbReference>
<dbReference type="OrthoDB" id="9811804at2"/>
<evidence type="ECO:0000256" key="2">
    <source>
        <dbReference type="ARBA" id="ARBA00007733"/>
    </source>
</evidence>
<dbReference type="NCBIfam" id="TIGR00487">
    <property type="entry name" value="IF-2"/>
    <property type="match status" value="1"/>
</dbReference>
<name>A0A2S7KRB1_9FLAO</name>
<dbReference type="InterPro" id="IPR000795">
    <property type="entry name" value="T_Tr_GTP-bd_dom"/>
</dbReference>
<dbReference type="Gene3D" id="3.40.50.10050">
    <property type="entry name" value="Translation initiation factor IF- 2, domain 3"/>
    <property type="match status" value="1"/>
</dbReference>
<dbReference type="RefSeq" id="WP_104813095.1">
    <property type="nucleotide sequence ID" value="NZ_MQUB01000001.1"/>
</dbReference>
<dbReference type="Gene3D" id="2.40.30.10">
    <property type="entry name" value="Translation factors"/>
    <property type="match status" value="2"/>
</dbReference>
<evidence type="ECO:0000256" key="4">
    <source>
        <dbReference type="ARBA" id="ARBA00022490"/>
    </source>
</evidence>
<comment type="function">
    <text evidence="9 10">One of the essential components for the initiation of protein synthesis. Protects formylmethionyl-tRNA from spontaneous hydrolysis and promotes its binding to the 30S ribosomal subunits. Also involved in the hydrolysis of GTP during the formation of the 70S ribosomal complex.</text>
</comment>
<feature type="region of interest" description="Disordered" evidence="12">
    <location>
        <begin position="58"/>
        <end position="303"/>
    </location>
</feature>
<dbReference type="FunFam" id="2.40.30.10:FF:000008">
    <property type="entry name" value="Translation initiation factor IF-2"/>
    <property type="match status" value="1"/>
</dbReference>
<feature type="compositionally biased region" description="Basic and acidic residues" evidence="12">
    <location>
        <begin position="258"/>
        <end position="280"/>
    </location>
</feature>
<keyword evidence="8 9" id="KW-0342">GTP-binding</keyword>
<evidence type="ECO:0000256" key="9">
    <source>
        <dbReference type="HAMAP-Rule" id="MF_00100"/>
    </source>
</evidence>
<evidence type="ECO:0000256" key="1">
    <source>
        <dbReference type="ARBA" id="ARBA00004496"/>
    </source>
</evidence>
<dbReference type="SUPFAM" id="SSF52540">
    <property type="entry name" value="P-loop containing nucleoside triphosphate hydrolases"/>
    <property type="match status" value="1"/>
</dbReference>
<dbReference type="GO" id="GO:0005525">
    <property type="term" value="F:GTP binding"/>
    <property type="evidence" value="ECO:0007669"/>
    <property type="project" value="UniProtKB-KW"/>
</dbReference>
<dbReference type="Pfam" id="PF03144">
    <property type="entry name" value="GTP_EFTU_D2"/>
    <property type="match status" value="1"/>
</dbReference>
<comment type="subcellular location">
    <subcellularLocation>
        <location evidence="1 9 11">Cytoplasm</location>
    </subcellularLocation>
</comment>
<keyword evidence="7 9" id="KW-0648">Protein biosynthesis</keyword>
<keyword evidence="5 9" id="KW-0396">Initiation factor</keyword>
<proteinExistence type="inferred from homology"/>
<comment type="similarity">
    <text evidence="2 9 10">Belongs to the TRAFAC class translation factor GTPase superfamily. Classic translation factor GTPase family. IF-2 subfamily.</text>
</comment>
<dbReference type="Pfam" id="PF00009">
    <property type="entry name" value="GTP_EFTU"/>
    <property type="match status" value="1"/>
</dbReference>
<dbReference type="CDD" id="cd01887">
    <property type="entry name" value="IF2_eIF5B"/>
    <property type="match status" value="1"/>
</dbReference>
<feature type="domain" description="Tr-type G" evidence="13">
    <location>
        <begin position="395"/>
        <end position="565"/>
    </location>
</feature>
<dbReference type="GO" id="GO:0003924">
    <property type="term" value="F:GTPase activity"/>
    <property type="evidence" value="ECO:0007669"/>
    <property type="project" value="UniProtKB-UniRule"/>
</dbReference>
<dbReference type="SUPFAM" id="SSF52156">
    <property type="entry name" value="Initiation factor IF2/eIF5b, domain 3"/>
    <property type="match status" value="1"/>
</dbReference>
<dbReference type="PANTHER" id="PTHR43381:SF5">
    <property type="entry name" value="TR-TYPE G DOMAIN-CONTAINING PROTEIN"/>
    <property type="match status" value="1"/>
</dbReference>
<feature type="compositionally biased region" description="Basic residues" evidence="12">
    <location>
        <begin position="284"/>
        <end position="293"/>
    </location>
</feature>
<dbReference type="AlphaFoldDB" id="A0A2S7KRB1"/>
<dbReference type="PROSITE" id="PS51722">
    <property type="entry name" value="G_TR_2"/>
    <property type="match status" value="1"/>
</dbReference>
<feature type="compositionally biased region" description="Basic and acidic residues" evidence="12">
    <location>
        <begin position="116"/>
        <end position="180"/>
    </location>
</feature>
<dbReference type="FunFam" id="2.40.30.10:FF:000007">
    <property type="entry name" value="Translation initiation factor IF-2"/>
    <property type="match status" value="1"/>
</dbReference>
<keyword evidence="6 9" id="KW-0547">Nucleotide-binding</keyword>
<feature type="compositionally biased region" description="Basic and acidic residues" evidence="12">
    <location>
        <begin position="203"/>
        <end position="212"/>
    </location>
</feature>
<dbReference type="GO" id="GO:0005737">
    <property type="term" value="C:cytoplasm"/>
    <property type="evidence" value="ECO:0007669"/>
    <property type="project" value="UniProtKB-SubCell"/>
</dbReference>
<dbReference type="Gene3D" id="3.40.50.300">
    <property type="entry name" value="P-loop containing nucleotide triphosphate hydrolases"/>
    <property type="match status" value="1"/>
</dbReference>
<dbReference type="InterPro" id="IPR009000">
    <property type="entry name" value="Transl_B-barrel_sf"/>
</dbReference>
<feature type="compositionally biased region" description="Basic and acidic residues" evidence="12">
    <location>
        <begin position="58"/>
        <end position="96"/>
    </location>
</feature>
<dbReference type="Pfam" id="PF11987">
    <property type="entry name" value="IF-2"/>
    <property type="match status" value="1"/>
</dbReference>
<evidence type="ECO:0000256" key="3">
    <source>
        <dbReference type="ARBA" id="ARBA00020675"/>
    </source>
</evidence>
<dbReference type="SUPFAM" id="SSF50447">
    <property type="entry name" value="Translation proteins"/>
    <property type="match status" value="2"/>
</dbReference>
<evidence type="ECO:0000313" key="15">
    <source>
        <dbReference type="Proteomes" id="UP000239800"/>
    </source>
</evidence>
<dbReference type="EMBL" id="MQUB01000001">
    <property type="protein sequence ID" value="PQB05162.1"/>
    <property type="molecule type" value="Genomic_DNA"/>
</dbReference>
<evidence type="ECO:0000256" key="7">
    <source>
        <dbReference type="ARBA" id="ARBA00022917"/>
    </source>
</evidence>
<dbReference type="CDD" id="cd03692">
    <property type="entry name" value="mtIF2_IVc"/>
    <property type="match status" value="1"/>
</dbReference>
<dbReference type="InterPro" id="IPR006847">
    <property type="entry name" value="IF2_N"/>
</dbReference>
<evidence type="ECO:0000256" key="8">
    <source>
        <dbReference type="ARBA" id="ARBA00023134"/>
    </source>
</evidence>
<dbReference type="GO" id="GO:0003743">
    <property type="term" value="F:translation initiation factor activity"/>
    <property type="evidence" value="ECO:0007669"/>
    <property type="project" value="UniProtKB-UniRule"/>
</dbReference>
<dbReference type="InterPro" id="IPR044145">
    <property type="entry name" value="IF2_II"/>
</dbReference>
<dbReference type="PROSITE" id="PS01176">
    <property type="entry name" value="IF2"/>
    <property type="match status" value="1"/>
</dbReference>
<sequence>MAEVKTQRLSKVLREFNISLDRAVDFLSSKGYEIEARPTTKISAEEYEALFDEFQTDKSKKVASKEVGEEKRKEKEELRIAREKEMEEKQKSEPAEVIRAQAKLDGPKQVGTIDLEPTKEKEAPAKEEKAAPEVAEEKAPEVEVQKEEKPVEEVKAEKKAEAPQEKLEEKVEEKTEEKPEAPSGPEKVKTNYQKLEGPNFTGKKIDLSQFKKPEKKKKPESKPEDPKEKRGRRRRISKAPSGRGGGGDARGRRGRARTPKEEPSDEEVQKQVRETLEKLQGKSNKGKGAKYRREKRDVHRKKTEEELAQLEADSKLLKVTEFVTVSEVATMMNVPVTQVISACMSLGMMVTMNQRLDAETLSIVAEEFGFEVEFVTADIEESIQEEEDAPEDLQHRAPIVTVMGHVDHGKTSLLDYIREENVIAGESGGITQHIGAYGVTLEDGQKIAFLDTPGHEAFTAMRARGAQVTDLAIIVVAADDDIMPQTKEAISHAQAASVPIVFAINKIDKPTANPDKIKEGLANMNLLVEDWGGKIQSHDISAKTGQGVNELLEKVLLEAELLELKANPEKVASGTVVEAFLDKGRGYVSTILVQAGTLRVGDYVLAGQHSGKVKAMHDERGNDVKEAGPSTPVSILGLDGAPQAGDKFNVFEDEREAKSIANKRMQLQREQSVRTQRHITLDEIGRRIALGDFKELNIILKGDVDGSVEALTDSFLKLSTEEIQVNIIHKGVGAITESDVLLASASDAIIIGFNVRPMGNARQLAEKEEIDVRTYSIIYDAINDLKDAMEGMLSPELKEEITGTAEIRETFKISKVGTIAGCMVTSGKIFRNSGIRLIREGVVVYTGELSSLKRFKDDVKEVAKGYECGLQIKNYNDIREGDIVEAFQEVAVKKTL</sequence>
<keyword evidence="15" id="KW-1185">Reference proteome</keyword>
<accession>A0A2S7KRB1</accession>
<dbReference type="FunFam" id="3.40.50.10050:FF:000001">
    <property type="entry name" value="Translation initiation factor IF-2"/>
    <property type="match status" value="1"/>
</dbReference>
<comment type="caution">
    <text evidence="9">Lacks conserved residue(s) required for the propagation of feature annotation.</text>
</comment>
<evidence type="ECO:0000256" key="10">
    <source>
        <dbReference type="RuleBase" id="RU000644"/>
    </source>
</evidence>
<evidence type="ECO:0000313" key="14">
    <source>
        <dbReference type="EMBL" id="PQB05162.1"/>
    </source>
</evidence>
<dbReference type="InterPro" id="IPR036925">
    <property type="entry name" value="TIF_IF2_dom3_sf"/>
</dbReference>
<dbReference type="HAMAP" id="MF_00100_B">
    <property type="entry name" value="IF_2_B"/>
    <property type="match status" value="1"/>
</dbReference>
<dbReference type="PANTHER" id="PTHR43381">
    <property type="entry name" value="TRANSLATION INITIATION FACTOR IF-2-RELATED"/>
    <property type="match status" value="1"/>
</dbReference>
<feature type="binding site" evidence="9">
    <location>
        <begin position="451"/>
        <end position="455"/>
    </location>
    <ligand>
        <name>GTP</name>
        <dbReference type="ChEBI" id="CHEBI:37565"/>
    </ligand>
</feature>
<dbReference type="InterPro" id="IPR004161">
    <property type="entry name" value="EFTu-like_2"/>
</dbReference>
<evidence type="ECO:0000256" key="6">
    <source>
        <dbReference type="ARBA" id="ARBA00022741"/>
    </source>
</evidence>
<comment type="caution">
    <text evidence="14">The sequence shown here is derived from an EMBL/GenBank/DDBJ whole genome shotgun (WGS) entry which is preliminary data.</text>
</comment>
<dbReference type="InterPro" id="IPR023115">
    <property type="entry name" value="TIF_IF2_dom3"/>
</dbReference>